<sequence>MSLSQLCLLTSHLSVAHMKRKESWTSERRTLHADAARVNSMRSEGVKGAQYKGIGCHIAYALPRTECSHLRPNMETSVIRREHTEQRLHAALLCSLCHKQVVCLGDFCLGLDLQLLFSDFL</sequence>
<gene>
    <name evidence="1" type="ORF">FQA47_020212</name>
</gene>
<protein>
    <submittedName>
        <fullName evidence="1">Uncharacterized protein</fullName>
    </submittedName>
</protein>
<dbReference type="AlphaFoldDB" id="A0A834BQF4"/>
<dbReference type="EMBL" id="WKFB01001257">
    <property type="protein sequence ID" value="KAF6714348.1"/>
    <property type="molecule type" value="Genomic_DNA"/>
</dbReference>
<dbReference type="Proteomes" id="UP000646548">
    <property type="component" value="Unassembled WGS sequence"/>
</dbReference>
<comment type="caution">
    <text evidence="1">The sequence shown here is derived from an EMBL/GenBank/DDBJ whole genome shotgun (WGS) entry which is preliminary data.</text>
</comment>
<name>A0A834BQF4_ORYME</name>
<proteinExistence type="predicted"/>
<reference evidence="1" key="1">
    <citation type="journal article" name="BMC Genomics">
        <title>Long-read sequencing and de novo genome assembly of marine medaka (Oryzias melastigma).</title>
        <authorList>
            <person name="Liang P."/>
            <person name="Saqib H.S.A."/>
            <person name="Ni X."/>
            <person name="Shen Y."/>
        </authorList>
    </citation>
    <scope>NUCLEOTIDE SEQUENCE</scope>
    <source>
        <strain evidence="1">Bigg-433</strain>
    </source>
</reference>
<evidence type="ECO:0000313" key="1">
    <source>
        <dbReference type="EMBL" id="KAF6714348.1"/>
    </source>
</evidence>
<accession>A0A834BQF4</accession>
<evidence type="ECO:0000313" key="2">
    <source>
        <dbReference type="Proteomes" id="UP000646548"/>
    </source>
</evidence>
<organism evidence="1 2">
    <name type="scientific">Oryzias melastigma</name>
    <name type="common">Marine medaka</name>
    <dbReference type="NCBI Taxonomy" id="30732"/>
    <lineage>
        <taxon>Eukaryota</taxon>
        <taxon>Metazoa</taxon>
        <taxon>Chordata</taxon>
        <taxon>Craniata</taxon>
        <taxon>Vertebrata</taxon>
        <taxon>Euteleostomi</taxon>
        <taxon>Actinopterygii</taxon>
        <taxon>Neopterygii</taxon>
        <taxon>Teleostei</taxon>
        <taxon>Neoteleostei</taxon>
        <taxon>Acanthomorphata</taxon>
        <taxon>Ovalentaria</taxon>
        <taxon>Atherinomorphae</taxon>
        <taxon>Beloniformes</taxon>
        <taxon>Adrianichthyidae</taxon>
        <taxon>Oryziinae</taxon>
        <taxon>Oryzias</taxon>
    </lineage>
</organism>